<organism evidence="3 4">
    <name type="scientific">Acrasis kona</name>
    <dbReference type="NCBI Taxonomy" id="1008807"/>
    <lineage>
        <taxon>Eukaryota</taxon>
        <taxon>Discoba</taxon>
        <taxon>Heterolobosea</taxon>
        <taxon>Tetramitia</taxon>
        <taxon>Eutetramitia</taxon>
        <taxon>Acrasidae</taxon>
        <taxon>Acrasis</taxon>
    </lineage>
</organism>
<keyword evidence="1" id="KW-0648">Protein biosynthesis</keyword>
<comment type="similarity">
    <text evidence="1">Belongs to the eukaryotic initiation factor 4E family.</text>
</comment>
<name>A0AAW2ZBF5_9EUKA</name>
<evidence type="ECO:0000313" key="4">
    <source>
        <dbReference type="Proteomes" id="UP001431209"/>
    </source>
</evidence>
<dbReference type="GO" id="GO:0016281">
    <property type="term" value="C:eukaryotic translation initiation factor 4F complex"/>
    <property type="evidence" value="ECO:0007669"/>
    <property type="project" value="TreeGrafter"/>
</dbReference>
<keyword evidence="4" id="KW-1185">Reference proteome</keyword>
<dbReference type="Proteomes" id="UP001431209">
    <property type="component" value="Unassembled WGS sequence"/>
</dbReference>
<feature type="region of interest" description="Disordered" evidence="2">
    <location>
        <begin position="1"/>
        <end position="22"/>
    </location>
</feature>
<comment type="caution">
    <text evidence="3">The sequence shown here is derived from an EMBL/GenBank/DDBJ whole genome shotgun (WGS) entry which is preliminary data.</text>
</comment>
<evidence type="ECO:0000256" key="2">
    <source>
        <dbReference type="SAM" id="MobiDB-lite"/>
    </source>
</evidence>
<evidence type="ECO:0000313" key="3">
    <source>
        <dbReference type="EMBL" id="KAL0485977.1"/>
    </source>
</evidence>
<sequence>MSQPQNLQVEGEQEKETTVPHSPVFVGQNKINFPVYAINSPKSPPNKAREATKDLSTLGYPLQTKWTFWFDKKTTASTAIPTTQREAQEQTAQYRNQLSKLGSFETIDQFTKLYAYLATPSSLGKNVNYHMFRHEIVPMWESYPQGGCWMVKIKKNGELVDRLWEQLVFATICEEFQEPNVVGIVLSMRPREDVLSVWNRDSSNQRAKLAIGERFKEILHLGTHVVIQYKHNKLSIKDGSTFRNAKNYIVAEDQAA</sequence>
<dbReference type="PANTHER" id="PTHR11960">
    <property type="entry name" value="EUKARYOTIC TRANSLATION INITIATION FACTOR 4E RELATED"/>
    <property type="match status" value="1"/>
</dbReference>
<gene>
    <name evidence="3" type="ORF">AKO1_012267</name>
</gene>
<dbReference type="InterPro" id="IPR023398">
    <property type="entry name" value="TIF_eIF4e-like"/>
</dbReference>
<dbReference type="InterPro" id="IPR001040">
    <property type="entry name" value="TIF_eIF_4E"/>
</dbReference>
<dbReference type="EMBL" id="JAOPGA020001197">
    <property type="protein sequence ID" value="KAL0485977.1"/>
    <property type="molecule type" value="Genomic_DNA"/>
</dbReference>
<keyword evidence="1" id="KW-0694">RNA-binding</keyword>
<dbReference type="Pfam" id="PF01652">
    <property type="entry name" value="IF4E"/>
    <property type="match status" value="1"/>
</dbReference>
<dbReference type="GO" id="GO:0000340">
    <property type="term" value="F:RNA 7-methylguanosine cap binding"/>
    <property type="evidence" value="ECO:0007669"/>
    <property type="project" value="TreeGrafter"/>
</dbReference>
<reference evidence="3 4" key="1">
    <citation type="submission" date="2024-03" db="EMBL/GenBank/DDBJ databases">
        <title>The Acrasis kona genome and developmental transcriptomes reveal deep origins of eukaryotic multicellular pathways.</title>
        <authorList>
            <person name="Sheikh S."/>
            <person name="Fu C.-J."/>
            <person name="Brown M.W."/>
            <person name="Baldauf S.L."/>
        </authorList>
    </citation>
    <scope>NUCLEOTIDE SEQUENCE [LARGE SCALE GENOMIC DNA]</scope>
    <source>
        <strain evidence="3 4">ATCC MYA-3509</strain>
    </source>
</reference>
<keyword evidence="1 3" id="KW-0396">Initiation factor</keyword>
<evidence type="ECO:0000256" key="1">
    <source>
        <dbReference type="RuleBase" id="RU004374"/>
    </source>
</evidence>
<accession>A0AAW2ZBF5</accession>
<dbReference type="PANTHER" id="PTHR11960:SF18">
    <property type="entry name" value="EUKARYOTIC TRANSLATION INITIATION FACTOR 4E HOMOLOGOUS PROTEIN, ISOFORM B"/>
    <property type="match status" value="1"/>
</dbReference>
<dbReference type="AlphaFoldDB" id="A0AAW2ZBF5"/>
<dbReference type="Gene3D" id="3.30.760.10">
    <property type="entry name" value="RNA Cap, Translation Initiation Factor Eif4e"/>
    <property type="match status" value="1"/>
</dbReference>
<proteinExistence type="inferred from homology"/>
<dbReference type="GO" id="GO:0003743">
    <property type="term" value="F:translation initiation factor activity"/>
    <property type="evidence" value="ECO:0007669"/>
    <property type="project" value="UniProtKB-KW"/>
</dbReference>
<dbReference type="SUPFAM" id="SSF55418">
    <property type="entry name" value="eIF4e-like"/>
    <property type="match status" value="1"/>
</dbReference>
<protein>
    <submittedName>
        <fullName evidence="3">Translation initiation factor 4E</fullName>
    </submittedName>
</protein>